<dbReference type="Proteomes" id="UP000677687">
    <property type="component" value="Unassembled WGS sequence"/>
</dbReference>
<accession>A0A8T4KTB7</accession>
<dbReference type="Gene3D" id="3.40.50.300">
    <property type="entry name" value="P-loop containing nucleotide triphosphate hydrolases"/>
    <property type="match status" value="1"/>
</dbReference>
<gene>
    <name evidence="3" type="primary">tadA</name>
    <name evidence="3" type="ORF">J4415_01795</name>
</gene>
<evidence type="ECO:0000256" key="1">
    <source>
        <dbReference type="ARBA" id="ARBA00006611"/>
    </source>
</evidence>
<dbReference type="CDD" id="cd04410">
    <property type="entry name" value="DMSOR_beta-like"/>
    <property type="match status" value="1"/>
</dbReference>
<feature type="domain" description="4Fe-4S ferredoxin-type" evidence="2">
    <location>
        <begin position="61"/>
        <end position="90"/>
    </location>
</feature>
<dbReference type="PROSITE" id="PS51379">
    <property type="entry name" value="4FE4S_FER_2"/>
    <property type="match status" value="1"/>
</dbReference>
<dbReference type="GO" id="GO:0016887">
    <property type="term" value="F:ATP hydrolysis activity"/>
    <property type="evidence" value="ECO:0007669"/>
    <property type="project" value="InterPro"/>
</dbReference>
<comment type="caution">
    <text evidence="3">The sequence shown here is derived from an EMBL/GenBank/DDBJ whole genome shotgun (WGS) entry which is preliminary data.</text>
</comment>
<sequence>MGVWVLELVVSDACDSCGKCLAVCRHKLSRIALLKCMHCAPEKAKCLLACRRNAIYEVSGGILAVDMGKCNGCGACTAACAHGAISVVNGKAVKCDLCAPSDFRMPCIPACGKKALRLCKLDSEIDEIEKILGWRVYKIADAEKRGIIAQGANYEIAETREGLIYCIQGIPELTRQEALLLSSVLSEFQEKNEEAEPRALEESLRRYCRRNFLELDSEQHNYLLKVLEMLVFGFGAISELLSNGNLEEIAVIGLGKNKPVYVYERKLGWLRTNFYFCDETTLKNLVNKMSRAIGRRLSMQTPKLNAALPSGERICATISPVSVSGPSLTIRKFRETPFTPKDLLNTQTISASALSFLQFALQTDCSMLICGNTGSGKTSTLNALFNFIPESERIIVTEETPEINLKHRHVVRLNVADG</sequence>
<reference evidence="3" key="1">
    <citation type="submission" date="2021-03" db="EMBL/GenBank/DDBJ databases">
        <authorList>
            <person name="Jaffe A."/>
        </authorList>
    </citation>
    <scope>NUCLEOTIDE SEQUENCE</scope>
    <source>
        <strain evidence="3">RIFCSPHIGHO2_01_FULL_AR10_44_11</strain>
    </source>
</reference>
<dbReference type="InterPro" id="IPR050921">
    <property type="entry name" value="T4SS_GSP_E_ATPase"/>
</dbReference>
<dbReference type="Pfam" id="PF12837">
    <property type="entry name" value="Fer4_6"/>
    <property type="match status" value="1"/>
</dbReference>
<feature type="non-terminal residue" evidence="3">
    <location>
        <position position="418"/>
    </location>
</feature>
<dbReference type="Gene3D" id="3.30.70.20">
    <property type="match status" value="2"/>
</dbReference>
<dbReference type="Gene3D" id="3.30.450.380">
    <property type="match status" value="1"/>
</dbReference>
<dbReference type="PANTHER" id="PTHR30486:SF6">
    <property type="entry name" value="TYPE IV PILUS RETRACTATION ATPASE PILT"/>
    <property type="match status" value="1"/>
</dbReference>
<dbReference type="AlphaFoldDB" id="A0A8T4KTB7"/>
<comment type="similarity">
    <text evidence="1">Belongs to the GSP E family.</text>
</comment>
<dbReference type="Pfam" id="PF00437">
    <property type="entry name" value="T2SSE"/>
    <property type="match status" value="1"/>
</dbReference>
<protein>
    <submittedName>
        <fullName evidence="3">Flp pilus assembly complex ATPase component TadA</fullName>
    </submittedName>
</protein>
<dbReference type="SUPFAM" id="SSF54862">
    <property type="entry name" value="4Fe-4S ferredoxins"/>
    <property type="match status" value="1"/>
</dbReference>
<organism evidence="3 4">
    <name type="scientific">Candidatus Iainarchaeum sp</name>
    <dbReference type="NCBI Taxonomy" id="3101447"/>
    <lineage>
        <taxon>Archaea</taxon>
        <taxon>Candidatus Iainarchaeota</taxon>
        <taxon>Candidatus Iainarchaeia</taxon>
        <taxon>Candidatus Iainarchaeales</taxon>
        <taxon>Candidatus Iainarchaeaceae</taxon>
        <taxon>Candidatus Iainarchaeum</taxon>
    </lineage>
</organism>
<dbReference type="InterPro" id="IPR027417">
    <property type="entry name" value="P-loop_NTPase"/>
</dbReference>
<dbReference type="InterPro" id="IPR017896">
    <property type="entry name" value="4Fe4S_Fe-S-bd"/>
</dbReference>
<evidence type="ECO:0000313" key="3">
    <source>
        <dbReference type="EMBL" id="MBS3057337.1"/>
    </source>
</evidence>
<evidence type="ECO:0000313" key="4">
    <source>
        <dbReference type="Proteomes" id="UP000677687"/>
    </source>
</evidence>
<dbReference type="PANTHER" id="PTHR30486">
    <property type="entry name" value="TWITCHING MOTILITY PROTEIN PILT"/>
    <property type="match status" value="1"/>
</dbReference>
<dbReference type="EMBL" id="JAGVWD010000022">
    <property type="protein sequence ID" value="MBS3057337.1"/>
    <property type="molecule type" value="Genomic_DNA"/>
</dbReference>
<dbReference type="InterPro" id="IPR001482">
    <property type="entry name" value="T2SS/T4SS_dom"/>
</dbReference>
<reference evidence="3" key="2">
    <citation type="submission" date="2021-05" db="EMBL/GenBank/DDBJ databases">
        <title>Protein family content uncovers lineage relationships and bacterial pathway maintenance mechanisms in DPANN archaea.</title>
        <authorList>
            <person name="Castelle C.J."/>
            <person name="Meheust R."/>
            <person name="Jaffe A.L."/>
            <person name="Seitz K."/>
            <person name="Gong X."/>
            <person name="Baker B.J."/>
            <person name="Banfield J.F."/>
        </authorList>
    </citation>
    <scope>NUCLEOTIDE SEQUENCE</scope>
    <source>
        <strain evidence="3">RIFCSPHIGHO2_01_FULL_AR10_44_11</strain>
    </source>
</reference>
<name>A0A8T4KTB7_9ARCH</name>
<dbReference type="SUPFAM" id="SSF52540">
    <property type="entry name" value="P-loop containing nucleoside triphosphate hydrolases"/>
    <property type="match status" value="1"/>
</dbReference>
<proteinExistence type="inferred from homology"/>
<evidence type="ECO:0000259" key="2">
    <source>
        <dbReference type="PROSITE" id="PS51379"/>
    </source>
</evidence>